<dbReference type="EMBL" id="JAUQSX010000002">
    <property type="protein sequence ID" value="MDO7845832.1"/>
    <property type="molecule type" value="Genomic_DNA"/>
</dbReference>
<feature type="transmembrane region" description="Helical" evidence="1">
    <location>
        <begin position="302"/>
        <end position="321"/>
    </location>
</feature>
<feature type="transmembrane region" description="Helical" evidence="1">
    <location>
        <begin position="112"/>
        <end position="143"/>
    </location>
</feature>
<dbReference type="Proteomes" id="UP001167796">
    <property type="component" value="Unassembled WGS sequence"/>
</dbReference>
<keyword evidence="3" id="KW-1185">Reference proteome</keyword>
<organism evidence="2 3">
    <name type="scientific">Hymenobacter mellowenesis</name>
    <dbReference type="NCBI Taxonomy" id="3063995"/>
    <lineage>
        <taxon>Bacteria</taxon>
        <taxon>Pseudomonadati</taxon>
        <taxon>Bacteroidota</taxon>
        <taxon>Cytophagia</taxon>
        <taxon>Cytophagales</taxon>
        <taxon>Hymenobacteraceae</taxon>
        <taxon>Hymenobacter</taxon>
    </lineage>
</organism>
<evidence type="ECO:0008006" key="4">
    <source>
        <dbReference type="Google" id="ProtNLM"/>
    </source>
</evidence>
<feature type="transmembrane region" description="Helical" evidence="1">
    <location>
        <begin position="155"/>
        <end position="184"/>
    </location>
</feature>
<proteinExistence type="predicted"/>
<keyword evidence="1" id="KW-0812">Transmembrane</keyword>
<keyword evidence="1" id="KW-1133">Transmembrane helix</keyword>
<name>A0ABT9A7K5_9BACT</name>
<comment type="caution">
    <text evidence="2">The sequence shown here is derived from an EMBL/GenBank/DDBJ whole genome shotgun (WGS) entry which is preliminary data.</text>
</comment>
<keyword evidence="1" id="KW-0472">Membrane</keyword>
<reference evidence="2" key="1">
    <citation type="submission" date="2023-07" db="EMBL/GenBank/DDBJ databases">
        <authorList>
            <person name="Kim M.K."/>
        </authorList>
    </citation>
    <scope>NUCLEOTIDE SEQUENCE</scope>
    <source>
        <strain evidence="2">M29</strain>
    </source>
</reference>
<feature type="transmembrane region" description="Helical" evidence="1">
    <location>
        <begin position="196"/>
        <end position="215"/>
    </location>
</feature>
<evidence type="ECO:0000256" key="1">
    <source>
        <dbReference type="SAM" id="Phobius"/>
    </source>
</evidence>
<feature type="transmembrane region" description="Helical" evidence="1">
    <location>
        <begin position="333"/>
        <end position="350"/>
    </location>
</feature>
<gene>
    <name evidence="2" type="ORF">Q5H92_05650</name>
</gene>
<evidence type="ECO:0000313" key="2">
    <source>
        <dbReference type="EMBL" id="MDO7845832.1"/>
    </source>
</evidence>
<evidence type="ECO:0000313" key="3">
    <source>
        <dbReference type="Proteomes" id="UP001167796"/>
    </source>
</evidence>
<dbReference type="RefSeq" id="WP_305010520.1">
    <property type="nucleotide sequence ID" value="NZ_JAUQSX010000002.1"/>
</dbReference>
<sequence length="408" mass="44668">MAFLFRRWHLLLPLLALMGLFLYMTATGFGGTSDSNYYQWAAHTWRESGRLLAPDGRPYRYWGPLYPLLLAAFYGPMGVRVLHGASLLIYLGLWSKIGARLLPAGQRVWLPWLVALSAAVLVPAKYVWSETVFGALGAIYLYALLAWTRQQHTGWLGLATVAGFLLPLQRTAGFFLLAGAWAGLVLTGQWRGRWRVLLLHGLGCVAGGLAWNYYAEVLAGPKLYQATRPWDAWGSVADYGFVLVRWLVPLGASWRDAVPTLWIGVLPVFLACLFPLKNETPPAASSTPDKLPTANASQELRLLWWAVVVNVAALLFATGALRAATGPHNAERYCAALVGPVVLLVLARWPDAPAVGGRKGKLLHWLGGTLLAGWLAYSAVRAGHNAEQLRARPAMVWPAAGELLRSED</sequence>
<protein>
    <recommendedName>
        <fullName evidence="4">Glycosyltransferase RgtA/B/C/D-like domain-containing protein</fullName>
    </recommendedName>
</protein>
<feature type="transmembrane region" description="Helical" evidence="1">
    <location>
        <begin position="65"/>
        <end position="91"/>
    </location>
</feature>
<accession>A0ABT9A7K5</accession>
<feature type="transmembrane region" description="Helical" evidence="1">
    <location>
        <begin position="362"/>
        <end position="380"/>
    </location>
</feature>